<sequence>MIIVRREVDTTPAVLLAGVALLYLTAQLLIPTLGMGIGWDEAVYASQYAAHAPPAVYSAPRAQGVPLLVAPIVAITDEVVVLRIWLTLVSSAALFGAFAVWLRVRNHWVVPLAALLLAGCWLSLFYGNQAMPNLYVALGAVAATGFLLTGTPLGLGASMVLVSLMRPTDALVLAVPLAAYALWQRRFRESAALAAGLAIGWGQWTAEAIARFGGVTERLGAAGEHNDTGLTVTLDEQARALDGPALCRFGVECGGVSPVLLIWWIAIPLAAGAGLWAARNTEWFRALALVTATAVAMALPYFFYVDYAAPRFLLPAYALLALPVATAARLVPVPVVLAGVAAHLILQGTVAVAMSSGVRADRDVMNAAAEELRPRIKGPCVIYGQGGAQLGYLLGCESQAIAQRFGDTMPRRIQGFRERGHDVIVTYRGVRPPAYTDDWERQDLPGPWRARFGETP</sequence>
<feature type="transmembrane region" description="Helical" evidence="1">
    <location>
        <begin position="283"/>
        <end position="305"/>
    </location>
</feature>
<evidence type="ECO:0000256" key="1">
    <source>
        <dbReference type="SAM" id="Phobius"/>
    </source>
</evidence>
<organism evidence="2 3">
    <name type="scientific">Streptosporangium longisporum</name>
    <dbReference type="NCBI Taxonomy" id="46187"/>
    <lineage>
        <taxon>Bacteria</taxon>
        <taxon>Bacillati</taxon>
        <taxon>Actinomycetota</taxon>
        <taxon>Actinomycetes</taxon>
        <taxon>Streptosporangiales</taxon>
        <taxon>Streptosporangiaceae</taxon>
        <taxon>Streptosporangium</taxon>
    </lineage>
</organism>
<keyword evidence="1" id="KW-1133">Transmembrane helix</keyword>
<name>A0ABP6LE11_9ACTN</name>
<comment type="caution">
    <text evidence="2">The sequence shown here is derived from an EMBL/GenBank/DDBJ whole genome shotgun (WGS) entry which is preliminary data.</text>
</comment>
<dbReference type="Proteomes" id="UP001499930">
    <property type="component" value="Unassembled WGS sequence"/>
</dbReference>
<keyword evidence="1" id="KW-0472">Membrane</keyword>
<feature type="transmembrane region" description="Helical" evidence="1">
    <location>
        <begin position="312"/>
        <end position="330"/>
    </location>
</feature>
<feature type="transmembrane region" description="Helical" evidence="1">
    <location>
        <begin position="134"/>
        <end position="155"/>
    </location>
</feature>
<keyword evidence="3" id="KW-1185">Reference proteome</keyword>
<feature type="transmembrane region" description="Helical" evidence="1">
    <location>
        <begin position="336"/>
        <end position="355"/>
    </location>
</feature>
<protein>
    <recommendedName>
        <fullName evidence="4">Glycosyltransferase RgtA/B/C/D-like domain-containing protein</fullName>
    </recommendedName>
</protein>
<feature type="transmembrane region" description="Helical" evidence="1">
    <location>
        <begin position="108"/>
        <end position="127"/>
    </location>
</feature>
<evidence type="ECO:0008006" key="4">
    <source>
        <dbReference type="Google" id="ProtNLM"/>
    </source>
</evidence>
<dbReference type="EMBL" id="BAAAWD010000030">
    <property type="protein sequence ID" value="GAA3039895.1"/>
    <property type="molecule type" value="Genomic_DNA"/>
</dbReference>
<feature type="transmembrane region" description="Helical" evidence="1">
    <location>
        <begin position="258"/>
        <end position="277"/>
    </location>
</feature>
<feature type="transmembrane region" description="Helical" evidence="1">
    <location>
        <begin position="80"/>
        <end position="102"/>
    </location>
</feature>
<evidence type="ECO:0000313" key="2">
    <source>
        <dbReference type="EMBL" id="GAA3039895.1"/>
    </source>
</evidence>
<accession>A0ABP6LE11</accession>
<dbReference type="RefSeq" id="WP_344907177.1">
    <property type="nucleotide sequence ID" value="NZ_BAAAWD010000030.1"/>
</dbReference>
<evidence type="ECO:0000313" key="3">
    <source>
        <dbReference type="Proteomes" id="UP001499930"/>
    </source>
</evidence>
<feature type="transmembrane region" description="Helical" evidence="1">
    <location>
        <begin position="12"/>
        <end position="30"/>
    </location>
</feature>
<proteinExistence type="predicted"/>
<gene>
    <name evidence="2" type="ORF">GCM10017559_80290</name>
</gene>
<reference evidence="3" key="1">
    <citation type="journal article" date="2019" name="Int. J. Syst. Evol. Microbiol.">
        <title>The Global Catalogue of Microorganisms (GCM) 10K type strain sequencing project: providing services to taxonomists for standard genome sequencing and annotation.</title>
        <authorList>
            <consortium name="The Broad Institute Genomics Platform"/>
            <consortium name="The Broad Institute Genome Sequencing Center for Infectious Disease"/>
            <person name="Wu L."/>
            <person name="Ma J."/>
        </authorList>
    </citation>
    <scope>NUCLEOTIDE SEQUENCE [LARGE SCALE GENOMIC DNA]</scope>
    <source>
        <strain evidence="3">JCM 3106</strain>
    </source>
</reference>
<keyword evidence="1" id="KW-0812">Transmembrane</keyword>